<feature type="region of interest" description="Disordered" evidence="1">
    <location>
        <begin position="79"/>
        <end position="136"/>
    </location>
</feature>
<feature type="non-terminal residue" evidence="2">
    <location>
        <position position="136"/>
    </location>
</feature>
<evidence type="ECO:0000256" key="1">
    <source>
        <dbReference type="SAM" id="MobiDB-lite"/>
    </source>
</evidence>
<organism evidence="2">
    <name type="scientific">Arion vulgaris</name>
    <dbReference type="NCBI Taxonomy" id="1028688"/>
    <lineage>
        <taxon>Eukaryota</taxon>
        <taxon>Metazoa</taxon>
        <taxon>Spiralia</taxon>
        <taxon>Lophotrochozoa</taxon>
        <taxon>Mollusca</taxon>
        <taxon>Gastropoda</taxon>
        <taxon>Heterobranchia</taxon>
        <taxon>Euthyneura</taxon>
        <taxon>Panpulmonata</taxon>
        <taxon>Eupulmonata</taxon>
        <taxon>Stylommatophora</taxon>
        <taxon>Helicina</taxon>
        <taxon>Arionoidea</taxon>
        <taxon>Arionidae</taxon>
        <taxon>Arion</taxon>
    </lineage>
</organism>
<proteinExistence type="predicted"/>
<dbReference type="AlphaFoldDB" id="A0A0B6YXV6"/>
<name>A0A0B6YXV6_9EUPU</name>
<feature type="non-terminal residue" evidence="2">
    <location>
        <position position="1"/>
    </location>
</feature>
<sequence>RKRQEHLLEGVHYIVVGKFKGHQSMIVKVNKLNVEPTQRVNAHVFEELGARDIVRSISSVNSVKGIIYAKSEQSMYLRSSTEYQSDSDTNNRQFRHENSERDQPSLSTSRSCKQASRGRSVKHGKFRSAVAASLTQ</sequence>
<dbReference type="EMBL" id="HACG01014344">
    <property type="protein sequence ID" value="CEK61209.1"/>
    <property type="molecule type" value="Transcribed_RNA"/>
</dbReference>
<feature type="compositionally biased region" description="Basic and acidic residues" evidence="1">
    <location>
        <begin position="94"/>
        <end position="103"/>
    </location>
</feature>
<feature type="compositionally biased region" description="Polar residues" evidence="1">
    <location>
        <begin position="79"/>
        <end position="92"/>
    </location>
</feature>
<reference evidence="2" key="1">
    <citation type="submission" date="2014-12" db="EMBL/GenBank/DDBJ databases">
        <title>Insight into the proteome of Arion vulgaris.</title>
        <authorList>
            <person name="Aradska J."/>
            <person name="Bulat T."/>
            <person name="Smidak R."/>
            <person name="Sarate P."/>
            <person name="Gangsoo J."/>
            <person name="Sialana F."/>
            <person name="Bilban M."/>
            <person name="Lubec G."/>
        </authorList>
    </citation>
    <scope>NUCLEOTIDE SEQUENCE</scope>
    <source>
        <tissue evidence="2">Skin</tissue>
    </source>
</reference>
<gene>
    <name evidence="2" type="primary">ORF41612</name>
</gene>
<accession>A0A0B6YXV6</accession>
<feature type="compositionally biased region" description="Polar residues" evidence="1">
    <location>
        <begin position="104"/>
        <end position="114"/>
    </location>
</feature>
<protein>
    <submittedName>
        <fullName evidence="2">Uncharacterized protein</fullName>
    </submittedName>
</protein>
<evidence type="ECO:0000313" key="2">
    <source>
        <dbReference type="EMBL" id="CEK61209.1"/>
    </source>
</evidence>